<accession>A0A1I0Z7T2</accession>
<evidence type="ECO:0000259" key="1">
    <source>
        <dbReference type="PROSITE" id="PS50994"/>
    </source>
</evidence>
<dbReference type="Proteomes" id="UP000198790">
    <property type="component" value="Unassembled WGS sequence"/>
</dbReference>
<evidence type="ECO:0000313" key="3">
    <source>
        <dbReference type="Proteomes" id="UP000198790"/>
    </source>
</evidence>
<reference evidence="2 3" key="1">
    <citation type="submission" date="2016-10" db="EMBL/GenBank/DDBJ databases">
        <authorList>
            <person name="de Groot N.N."/>
        </authorList>
    </citation>
    <scope>NUCLEOTIDE SEQUENCE [LARGE SCALE GENOMIC DNA]</scope>
    <source>
        <strain evidence="2 3">DSM 23399</strain>
    </source>
</reference>
<dbReference type="InterPro" id="IPR036397">
    <property type="entry name" value="RNaseH_sf"/>
</dbReference>
<dbReference type="OrthoDB" id="936265at2"/>
<dbReference type="InterPro" id="IPR001584">
    <property type="entry name" value="Integrase_cat-core"/>
</dbReference>
<keyword evidence="3" id="KW-1185">Reference proteome</keyword>
<dbReference type="PROSITE" id="PS50994">
    <property type="entry name" value="INTEGRASE"/>
    <property type="match status" value="1"/>
</dbReference>
<feature type="domain" description="Integrase catalytic" evidence="1">
    <location>
        <begin position="1"/>
        <end position="82"/>
    </location>
</feature>
<feature type="non-terminal residue" evidence="2">
    <location>
        <position position="1"/>
    </location>
</feature>
<dbReference type="InterPro" id="IPR012337">
    <property type="entry name" value="RNaseH-like_sf"/>
</dbReference>
<dbReference type="PANTHER" id="PTHR46889:SF5">
    <property type="entry name" value="INTEGRASE PROTEIN"/>
    <property type="match status" value="1"/>
</dbReference>
<protein>
    <submittedName>
        <fullName evidence="2">Integrase core domain-containing protein</fullName>
    </submittedName>
</protein>
<dbReference type="InterPro" id="IPR050900">
    <property type="entry name" value="Transposase_IS3/IS150/IS904"/>
</dbReference>
<organism evidence="2 3">
    <name type="scientific">Algoriphagus aquimarinus</name>
    <dbReference type="NCBI Taxonomy" id="237018"/>
    <lineage>
        <taxon>Bacteria</taxon>
        <taxon>Pseudomonadati</taxon>
        <taxon>Bacteroidota</taxon>
        <taxon>Cytophagia</taxon>
        <taxon>Cytophagales</taxon>
        <taxon>Cyclobacteriaceae</taxon>
        <taxon>Algoriphagus</taxon>
    </lineage>
</organism>
<dbReference type="PANTHER" id="PTHR46889">
    <property type="entry name" value="TRANSPOSASE INSF FOR INSERTION SEQUENCE IS3B-RELATED"/>
    <property type="match status" value="1"/>
</dbReference>
<gene>
    <name evidence="2" type="ORF">SAMN04489723_105309</name>
</gene>
<dbReference type="GO" id="GO:0015074">
    <property type="term" value="P:DNA integration"/>
    <property type="evidence" value="ECO:0007669"/>
    <property type="project" value="InterPro"/>
</dbReference>
<evidence type="ECO:0000313" key="2">
    <source>
        <dbReference type="EMBL" id="SFB21581.1"/>
    </source>
</evidence>
<dbReference type="STRING" id="237018.SAMN04489723_105309"/>
<dbReference type="RefSeq" id="WP_139229066.1">
    <property type="nucleotide sequence ID" value="NZ_FOKK01000005.1"/>
</dbReference>
<name>A0A1I0Z7T2_9BACT</name>
<dbReference type="EMBL" id="FOKK01000005">
    <property type="protein sequence ID" value="SFB21581.1"/>
    <property type="molecule type" value="Genomic_DNA"/>
</dbReference>
<proteinExistence type="predicted"/>
<dbReference type="SUPFAM" id="SSF53098">
    <property type="entry name" value="Ribonuclease H-like"/>
    <property type="match status" value="1"/>
</dbReference>
<dbReference type="AlphaFoldDB" id="A0A1I0Z7T2"/>
<dbReference type="Pfam" id="PF13683">
    <property type="entry name" value="rve_3"/>
    <property type="match status" value="1"/>
</dbReference>
<dbReference type="GO" id="GO:0003676">
    <property type="term" value="F:nucleic acid binding"/>
    <property type="evidence" value="ECO:0007669"/>
    <property type="project" value="InterPro"/>
</dbReference>
<sequence length="101" mass="11921">YQALLEKYQISCSMTESYDPYQNAVAERVNGILKHEFILGIIIHDLELMDKLIKESIYIYNNERPHWSCRMETPTKMHLQDSIKIRTYKKKNSTVSKPDAI</sequence>
<dbReference type="Gene3D" id="3.30.420.10">
    <property type="entry name" value="Ribonuclease H-like superfamily/Ribonuclease H"/>
    <property type="match status" value="1"/>
</dbReference>